<keyword evidence="12" id="KW-1185">Reference proteome</keyword>
<dbReference type="EMBL" id="QRBI01000154">
    <property type="protein sequence ID" value="RMB98120.1"/>
    <property type="molecule type" value="Genomic_DNA"/>
</dbReference>
<protein>
    <recommendedName>
        <fullName evidence="10">Transcobalamin-like C-terminal domain-containing protein</fullName>
    </recommendedName>
</protein>
<dbReference type="Pfam" id="PF14478">
    <property type="entry name" value="DUF4430"/>
    <property type="match status" value="1"/>
</dbReference>
<reference evidence="11 12" key="1">
    <citation type="submission" date="2018-07" db="EMBL/GenBank/DDBJ databases">
        <title>A high quality draft genome assembly of the barn swallow (H. rustica rustica).</title>
        <authorList>
            <person name="Formenti G."/>
            <person name="Chiara M."/>
            <person name="Poveda L."/>
            <person name="Francoijs K.-J."/>
            <person name="Bonisoli-Alquati A."/>
            <person name="Canova L."/>
            <person name="Gianfranceschi L."/>
            <person name="Horner D.S."/>
            <person name="Saino N."/>
        </authorList>
    </citation>
    <scope>NUCLEOTIDE SEQUENCE [LARGE SCALE GENOMIC DNA]</scope>
    <source>
        <strain evidence="11">Chelidonia</strain>
        <tissue evidence="11">Blood</tissue>
    </source>
</reference>
<dbReference type="PANTHER" id="PTHR10559:SF15">
    <property type="entry name" value="COBALAMIN BINDING INTRINSIC FACTOR"/>
    <property type="match status" value="1"/>
</dbReference>
<feature type="chain" id="PRO_5018302349" description="Transcobalamin-like C-terminal domain-containing protein" evidence="9">
    <location>
        <begin position="21"/>
        <end position="439"/>
    </location>
</feature>
<feature type="binding site" evidence="7">
    <location>
        <begin position="391"/>
        <end position="392"/>
    </location>
    <ligand>
        <name>cyanocob(III)alamin</name>
        <dbReference type="ChEBI" id="CHEBI:17439"/>
    </ligand>
</feature>
<name>A0A3M0JCW5_HIRRU</name>
<evidence type="ECO:0000256" key="2">
    <source>
        <dbReference type="ARBA" id="ARBA00006449"/>
    </source>
</evidence>
<dbReference type="GO" id="GO:0031419">
    <property type="term" value="F:cobalamin binding"/>
    <property type="evidence" value="ECO:0007669"/>
    <property type="project" value="InterPro"/>
</dbReference>
<dbReference type="GO" id="GO:0015889">
    <property type="term" value="P:cobalamin transport"/>
    <property type="evidence" value="ECO:0007669"/>
    <property type="project" value="InterPro"/>
</dbReference>
<keyword evidence="6 7" id="KW-0170">Cobalt</keyword>
<dbReference type="InterPro" id="IPR051588">
    <property type="entry name" value="Cobalamin_Transport"/>
</dbReference>
<keyword evidence="5 9" id="KW-0732">Signal</keyword>
<comment type="similarity">
    <text evidence="2">Belongs to the eukaryotic cobalamin transport proteins family.</text>
</comment>
<evidence type="ECO:0000259" key="10">
    <source>
        <dbReference type="Pfam" id="PF14478"/>
    </source>
</evidence>
<evidence type="ECO:0000256" key="3">
    <source>
        <dbReference type="ARBA" id="ARBA00022426"/>
    </source>
</evidence>
<keyword evidence="8" id="KW-1015">Disulfide bond</keyword>
<evidence type="ECO:0000256" key="7">
    <source>
        <dbReference type="PIRSR" id="PIRSR602157-1"/>
    </source>
</evidence>
<dbReference type="OrthoDB" id="6343110at2759"/>
<evidence type="ECO:0000256" key="8">
    <source>
        <dbReference type="PIRSR" id="PIRSR602157-2"/>
    </source>
</evidence>
<keyword evidence="3" id="KW-0171">Cobalt transport</keyword>
<feature type="binding site" evidence="7">
    <location>
        <position position="230"/>
    </location>
    <ligand>
        <name>cyanocob(III)alamin</name>
        <dbReference type="ChEBI" id="CHEBI:17439"/>
    </ligand>
</feature>
<evidence type="ECO:0000313" key="11">
    <source>
        <dbReference type="EMBL" id="RMB98120.1"/>
    </source>
</evidence>
<evidence type="ECO:0000256" key="9">
    <source>
        <dbReference type="SAM" id="SignalP"/>
    </source>
</evidence>
<comment type="caution">
    <text evidence="11">The sequence shown here is derived from an EMBL/GenBank/DDBJ whole genome shotgun (WGS) entry which is preliminary data.</text>
</comment>
<feature type="binding site" evidence="7">
    <location>
        <position position="181"/>
    </location>
    <ligand>
        <name>cyanocob(III)alamin</name>
        <dbReference type="ChEBI" id="CHEBI:17439"/>
    </ligand>
</feature>
<dbReference type="InterPro" id="IPR027954">
    <property type="entry name" value="Transcobalamin-like_C"/>
</dbReference>
<gene>
    <name evidence="11" type="ORF">DUI87_25598</name>
</gene>
<organism evidence="11 12">
    <name type="scientific">Hirundo rustica rustica</name>
    <dbReference type="NCBI Taxonomy" id="333673"/>
    <lineage>
        <taxon>Eukaryota</taxon>
        <taxon>Metazoa</taxon>
        <taxon>Chordata</taxon>
        <taxon>Craniata</taxon>
        <taxon>Vertebrata</taxon>
        <taxon>Euteleostomi</taxon>
        <taxon>Archelosauria</taxon>
        <taxon>Archosauria</taxon>
        <taxon>Dinosauria</taxon>
        <taxon>Saurischia</taxon>
        <taxon>Theropoda</taxon>
        <taxon>Coelurosauria</taxon>
        <taxon>Aves</taxon>
        <taxon>Neognathae</taxon>
        <taxon>Neoaves</taxon>
        <taxon>Telluraves</taxon>
        <taxon>Australaves</taxon>
        <taxon>Passeriformes</taxon>
        <taxon>Sylvioidea</taxon>
        <taxon>Hirundinidae</taxon>
        <taxon>Hirundo</taxon>
    </lineage>
</organism>
<feature type="binding site" evidence="7">
    <location>
        <position position="417"/>
    </location>
    <ligand>
        <name>cyanocob(III)alamin</name>
        <dbReference type="ChEBI" id="CHEBI:17439"/>
    </ligand>
</feature>
<dbReference type="Gene3D" id="2.170.130.30">
    <property type="match status" value="1"/>
</dbReference>
<dbReference type="Proteomes" id="UP000269221">
    <property type="component" value="Unassembled WGS sequence"/>
</dbReference>
<feature type="domain" description="Transcobalamin-like C-terminal" evidence="10">
    <location>
        <begin position="361"/>
        <end position="433"/>
    </location>
</feature>
<evidence type="ECO:0000256" key="1">
    <source>
        <dbReference type="ARBA" id="ARBA00004613"/>
    </source>
</evidence>
<feature type="signal peptide" evidence="9">
    <location>
        <begin position="1"/>
        <end position="20"/>
    </location>
</feature>
<feature type="disulfide bond" evidence="8">
    <location>
        <begin position="23"/>
        <end position="255"/>
    </location>
</feature>
<dbReference type="AlphaFoldDB" id="A0A3M0JCW5"/>
<feature type="disulfide bond" evidence="8">
    <location>
        <begin position="153"/>
        <end position="192"/>
    </location>
</feature>
<accession>A0A3M0JCW5</accession>
<keyword evidence="4" id="KW-0964">Secreted</keyword>
<evidence type="ECO:0000256" key="4">
    <source>
        <dbReference type="ARBA" id="ARBA00022525"/>
    </source>
</evidence>
<dbReference type="GO" id="GO:0005615">
    <property type="term" value="C:extracellular space"/>
    <property type="evidence" value="ECO:0007669"/>
    <property type="project" value="TreeGrafter"/>
</dbReference>
<sequence length="439" mass="47345">MLGVALGIGVLLALLGRTATEHCVAPQDMVSQLLQRLEGSVNLEEAANPSVLLAMNLAGGDSDGATHKWLLQEIKEEAVRRAPKDMTSGQVALHVLALLSSCQDPRSVHALEQTLDLIRVLQQKTDEEMAKLETEGIPKTTLYSVGLDTLALCLAEAGGAQGPSVALAKQVLSPESHLSTDTRAMVALALACVYNYVELQDVQHLLREALWTVSNSFLDEQEMGNGLIGNIYSMGLALQALEATGKFYAPRKWDCAQAFSVVYAHDYQHPMAIAHVLPALVGRSYLDAAGLDCAATKDTSPSRWLPLSPLLGTQGVPRGVRRVPTLPLAPCTAPIQVYYSITNMLQGKHFQYSTSVTVPSGSTLLQVMEVAAEENPEIFSFQTEQTSWGPYVTSIHGLAGSADDRTYWQFLSAGNALDKGVGTYKPHDGEHIQAVFSTY</sequence>
<dbReference type="Gene3D" id="1.50.10.20">
    <property type="match status" value="1"/>
</dbReference>
<dbReference type="GO" id="GO:0006824">
    <property type="term" value="P:cobalt ion transport"/>
    <property type="evidence" value="ECO:0007669"/>
    <property type="project" value="UniProtKB-KW"/>
</dbReference>
<evidence type="ECO:0000256" key="6">
    <source>
        <dbReference type="ARBA" id="ARBA00023285"/>
    </source>
</evidence>
<evidence type="ECO:0000313" key="12">
    <source>
        <dbReference type="Proteomes" id="UP000269221"/>
    </source>
</evidence>
<evidence type="ECO:0000256" key="5">
    <source>
        <dbReference type="ARBA" id="ARBA00022729"/>
    </source>
</evidence>
<dbReference type="InterPro" id="IPR002157">
    <property type="entry name" value="Cbl-bd_prot"/>
</dbReference>
<dbReference type="STRING" id="333673.A0A3M0JCW5"/>
<feature type="binding site" evidence="7">
    <location>
        <position position="439"/>
    </location>
    <ligand>
        <name>cyanocob(III)alamin</name>
        <dbReference type="ChEBI" id="CHEBI:17439"/>
    </ligand>
</feature>
<comment type="subcellular location">
    <subcellularLocation>
        <location evidence="1">Secreted</location>
    </subcellularLocation>
</comment>
<dbReference type="PANTHER" id="PTHR10559">
    <property type="entry name" value="TRANSCOBALAMIN-1/GASTRIC INTRINSIC FACTOR"/>
    <property type="match status" value="1"/>
</dbReference>
<proteinExistence type="inferred from homology"/>
<dbReference type="Pfam" id="PF01122">
    <property type="entry name" value="Cobalamin_bind"/>
    <property type="match status" value="1"/>
</dbReference>
<keyword evidence="3" id="KW-0406">Ion transport</keyword>
<keyword evidence="3" id="KW-0813">Transport</keyword>